<feature type="region of interest" description="Disordered" evidence="1">
    <location>
        <begin position="16"/>
        <end position="47"/>
    </location>
</feature>
<reference evidence="2" key="1">
    <citation type="submission" date="2018-02" db="EMBL/GenBank/DDBJ databases">
        <title>Rhizophora mucronata_Transcriptome.</title>
        <authorList>
            <person name="Meera S.P."/>
            <person name="Sreeshan A."/>
            <person name="Augustine A."/>
        </authorList>
    </citation>
    <scope>NUCLEOTIDE SEQUENCE</scope>
    <source>
        <tissue evidence="2">Leaf</tissue>
    </source>
</reference>
<proteinExistence type="predicted"/>
<organism evidence="2">
    <name type="scientific">Rhizophora mucronata</name>
    <name type="common">Asiatic mangrove</name>
    <dbReference type="NCBI Taxonomy" id="61149"/>
    <lineage>
        <taxon>Eukaryota</taxon>
        <taxon>Viridiplantae</taxon>
        <taxon>Streptophyta</taxon>
        <taxon>Embryophyta</taxon>
        <taxon>Tracheophyta</taxon>
        <taxon>Spermatophyta</taxon>
        <taxon>Magnoliopsida</taxon>
        <taxon>eudicotyledons</taxon>
        <taxon>Gunneridae</taxon>
        <taxon>Pentapetalae</taxon>
        <taxon>rosids</taxon>
        <taxon>fabids</taxon>
        <taxon>Malpighiales</taxon>
        <taxon>Rhizophoraceae</taxon>
        <taxon>Rhizophora</taxon>
    </lineage>
</organism>
<dbReference type="EMBL" id="GGEC01059191">
    <property type="protein sequence ID" value="MBX39675.1"/>
    <property type="molecule type" value="Transcribed_RNA"/>
</dbReference>
<evidence type="ECO:0000256" key="1">
    <source>
        <dbReference type="SAM" id="MobiDB-lite"/>
    </source>
</evidence>
<evidence type="ECO:0000313" key="2">
    <source>
        <dbReference type="EMBL" id="MBX39675.1"/>
    </source>
</evidence>
<protein>
    <submittedName>
        <fullName evidence="2">Uncharacterized protein</fullName>
    </submittedName>
</protein>
<feature type="compositionally biased region" description="Polar residues" evidence="1">
    <location>
        <begin position="16"/>
        <end position="29"/>
    </location>
</feature>
<name>A0A2P2NB27_RHIMU</name>
<accession>A0A2P2NB27</accession>
<sequence length="47" mass="5359">MCPTEPIPILDKCTQSSMEKNKSQGQMVQYNPEGGKSRNKITWSCKR</sequence>
<dbReference type="AlphaFoldDB" id="A0A2P2NB27"/>